<keyword evidence="1" id="KW-0472">Membrane</keyword>
<proteinExistence type="predicted"/>
<dbReference type="EMBL" id="BOVJ01000106">
    <property type="protein sequence ID" value="GIQ64772.1"/>
    <property type="molecule type" value="Genomic_DNA"/>
</dbReference>
<evidence type="ECO:0000256" key="1">
    <source>
        <dbReference type="SAM" id="Phobius"/>
    </source>
</evidence>
<feature type="transmembrane region" description="Helical" evidence="1">
    <location>
        <begin position="95"/>
        <end position="117"/>
    </location>
</feature>
<evidence type="ECO:0000313" key="3">
    <source>
        <dbReference type="Proteomes" id="UP000680304"/>
    </source>
</evidence>
<gene>
    <name evidence="2" type="ORF">PACILC2_33400</name>
</gene>
<comment type="caution">
    <text evidence="2">The sequence shown here is derived from an EMBL/GenBank/DDBJ whole genome shotgun (WGS) entry which is preliminary data.</text>
</comment>
<protein>
    <recommendedName>
        <fullName evidence="4">Type II secretion system protein GspF domain-containing protein</fullName>
    </recommendedName>
</protein>
<keyword evidence="1" id="KW-1133">Transmembrane helix</keyword>
<feature type="transmembrane region" description="Helical" evidence="1">
    <location>
        <begin position="245"/>
        <end position="267"/>
    </location>
</feature>
<accession>A0ABQ4N975</accession>
<keyword evidence="3" id="KW-1185">Reference proteome</keyword>
<sequence length="279" mass="32198">MFAFLALLFLLRMLPKRLPRWTHLSGAERYGRAVSDRWLRAFGIERDKPAFAEREALLAGCGYTGDAAVYVLARRVIVVTAPAVAAAYVLLDLDAWIRLSPFAVLSGLAVLYGAALWDRIWLRSLSRLRAQRIMKEIYVVSNQLLYLSGSSLHIHAKLMRCLPFTHALRGDMQRLLAEWYHDAEEALRRFKRRIGTDEGVSFVETIDSLRLHDSEDYYRLLRERIQDYKDKLEFAKESRKESASYVLFVLAGIPILYTFQVFIYPWVQEGQKLFSSLNG</sequence>
<dbReference type="RefSeq" id="WP_244863535.1">
    <property type="nucleotide sequence ID" value="NZ_BOVJ01000106.1"/>
</dbReference>
<keyword evidence="1" id="KW-0812">Transmembrane</keyword>
<reference evidence="2 3" key="1">
    <citation type="submission" date="2021-04" db="EMBL/GenBank/DDBJ databases">
        <title>Draft genome sequence of Paenibacillus cisolokensis, LC2-13A.</title>
        <authorList>
            <person name="Uke A."/>
            <person name="Chhe C."/>
            <person name="Baramee S."/>
            <person name="Kosugi A."/>
        </authorList>
    </citation>
    <scope>NUCLEOTIDE SEQUENCE [LARGE SCALE GENOMIC DNA]</scope>
    <source>
        <strain evidence="2 3">LC2-13A</strain>
    </source>
</reference>
<dbReference type="Proteomes" id="UP000680304">
    <property type="component" value="Unassembled WGS sequence"/>
</dbReference>
<name>A0ABQ4N975_9BACL</name>
<evidence type="ECO:0000313" key="2">
    <source>
        <dbReference type="EMBL" id="GIQ64772.1"/>
    </source>
</evidence>
<evidence type="ECO:0008006" key="4">
    <source>
        <dbReference type="Google" id="ProtNLM"/>
    </source>
</evidence>
<organism evidence="2 3">
    <name type="scientific">Paenibacillus cisolokensis</name>
    <dbReference type="NCBI Taxonomy" id="1658519"/>
    <lineage>
        <taxon>Bacteria</taxon>
        <taxon>Bacillati</taxon>
        <taxon>Bacillota</taxon>
        <taxon>Bacilli</taxon>
        <taxon>Bacillales</taxon>
        <taxon>Paenibacillaceae</taxon>
        <taxon>Paenibacillus</taxon>
    </lineage>
</organism>